<dbReference type="SUPFAM" id="SSF53383">
    <property type="entry name" value="PLP-dependent transferases"/>
    <property type="match status" value="1"/>
</dbReference>
<dbReference type="InterPro" id="IPR015422">
    <property type="entry name" value="PyrdxlP-dep_Trfase_small"/>
</dbReference>
<dbReference type="GO" id="GO:0006665">
    <property type="term" value="P:sphingolipid metabolic process"/>
    <property type="evidence" value="ECO:0007669"/>
    <property type="project" value="UniProtKB-KW"/>
</dbReference>
<comment type="pathway">
    <text evidence="3">Lipid metabolism; sphingolipid metabolism.</text>
</comment>
<evidence type="ECO:0000256" key="2">
    <source>
        <dbReference type="ARBA" id="ARBA00004389"/>
    </source>
</evidence>
<keyword evidence="7 14" id="KW-0663">Pyridoxal phosphate</keyword>
<accession>A0A9E8M244</accession>
<dbReference type="KEGG" id="fhl:OE105_01745"/>
<evidence type="ECO:0000256" key="14">
    <source>
        <dbReference type="PIRSR" id="PIRSR602129-50"/>
    </source>
</evidence>
<dbReference type="InterPro" id="IPR015424">
    <property type="entry name" value="PyrdxlP-dep_Trfase"/>
</dbReference>
<keyword evidence="11" id="KW-0472">Membrane</keyword>
<evidence type="ECO:0000256" key="11">
    <source>
        <dbReference type="ARBA" id="ARBA00023136"/>
    </source>
</evidence>
<dbReference type="PANTHER" id="PTHR42735">
    <property type="match status" value="1"/>
</dbReference>
<dbReference type="GO" id="GO:0030170">
    <property type="term" value="F:pyridoxal phosphate binding"/>
    <property type="evidence" value="ECO:0007669"/>
    <property type="project" value="InterPro"/>
</dbReference>
<dbReference type="InterPro" id="IPR015421">
    <property type="entry name" value="PyrdxlP-dep_Trfase_major"/>
</dbReference>
<evidence type="ECO:0000256" key="12">
    <source>
        <dbReference type="ARBA" id="ARBA00023239"/>
    </source>
</evidence>
<dbReference type="Gene3D" id="3.90.1150.10">
    <property type="entry name" value="Aspartate Aminotransferase, domain 1"/>
    <property type="match status" value="1"/>
</dbReference>
<dbReference type="Gene3D" id="6.10.140.2150">
    <property type="match status" value="1"/>
</dbReference>
<dbReference type="Gene3D" id="3.40.640.10">
    <property type="entry name" value="Type I PLP-dependent aspartate aminotransferase-like (Major domain)"/>
    <property type="match status" value="1"/>
</dbReference>
<evidence type="ECO:0000256" key="8">
    <source>
        <dbReference type="ARBA" id="ARBA00022919"/>
    </source>
</evidence>
<feature type="modified residue" description="N6-(pyridoxal phosphate)lysine" evidence="14">
    <location>
        <position position="242"/>
    </location>
</feature>
<dbReference type="PANTHER" id="PTHR42735:SF9">
    <property type="entry name" value="SPHINGOSINE-1-PHOSPHATE LYASE"/>
    <property type="match status" value="1"/>
</dbReference>
<dbReference type="RefSeq" id="WP_275421026.1">
    <property type="nucleotide sequence ID" value="NZ_CP106877.1"/>
</dbReference>
<name>A0A9E8M244_9BACI</name>
<keyword evidence="12 15" id="KW-0456">Lyase</keyword>
<dbReference type="GO" id="GO:0004058">
    <property type="term" value="F:aromatic-L-amino-acid decarboxylase activity"/>
    <property type="evidence" value="ECO:0007669"/>
    <property type="project" value="UniProtKB-ARBA"/>
</dbReference>
<dbReference type="InterPro" id="IPR050477">
    <property type="entry name" value="GrpII_AminoAcid_Decarb"/>
</dbReference>
<dbReference type="GO" id="GO:0008483">
    <property type="term" value="F:transaminase activity"/>
    <property type="evidence" value="ECO:0007669"/>
    <property type="project" value="UniProtKB-KW"/>
</dbReference>
<keyword evidence="16" id="KW-0032">Aminotransferase</keyword>
<dbReference type="InterPro" id="IPR002129">
    <property type="entry name" value="PyrdxlP-dep_de-COase"/>
</dbReference>
<keyword evidence="17" id="KW-1185">Reference proteome</keyword>
<evidence type="ECO:0000256" key="6">
    <source>
        <dbReference type="ARBA" id="ARBA00022824"/>
    </source>
</evidence>
<evidence type="ECO:0000256" key="5">
    <source>
        <dbReference type="ARBA" id="ARBA00022692"/>
    </source>
</evidence>
<keyword evidence="9" id="KW-1133">Transmembrane helix</keyword>
<comment type="pathway">
    <text evidence="4">Sphingolipid metabolism.</text>
</comment>
<evidence type="ECO:0000256" key="4">
    <source>
        <dbReference type="ARBA" id="ARBA00004991"/>
    </source>
</evidence>
<evidence type="ECO:0000256" key="10">
    <source>
        <dbReference type="ARBA" id="ARBA00023098"/>
    </source>
</evidence>
<evidence type="ECO:0000256" key="13">
    <source>
        <dbReference type="ARBA" id="ARBA00038302"/>
    </source>
</evidence>
<evidence type="ECO:0000256" key="15">
    <source>
        <dbReference type="RuleBase" id="RU000382"/>
    </source>
</evidence>
<reference evidence="16" key="1">
    <citation type="submission" date="2022-09" db="EMBL/GenBank/DDBJ databases">
        <title>Complete Genomes of Fervidibacillus albus and Fervidibacillus halotolerans isolated from tidal flat sediments.</title>
        <authorList>
            <person name="Kwon K.K."/>
            <person name="Yang S.-H."/>
            <person name="Park M.J."/>
            <person name="Oh H.-M."/>
        </authorList>
    </citation>
    <scope>NUCLEOTIDE SEQUENCE</scope>
    <source>
        <strain evidence="16">MEBiC13594</strain>
    </source>
</reference>
<evidence type="ECO:0000256" key="3">
    <source>
        <dbReference type="ARBA" id="ARBA00004760"/>
    </source>
</evidence>
<sequence length="441" mass="49614">MKQLPEFGRKKDDLLKQLDEAKKHDANWKNGRTWSLVYYAGEEITEISKEAYMKYFHENGLNPMAFPSLRRFETEVLSMTASLFNGDDQTVGSLTSGGTESILMAVKTYRDYARKMKPEILEPEMILPISVHAAFEKAAHYFNVKPIHIPLTDDFRADVKQLENAITKNTILIVGSAPSYPHGVIDPIEKMADIASMHNIPFHVDACLGGFLLPFLQKLDYEIPPFDFRVPGVTSISADIHKYGYAAKGVSTILYKNDSYRKHQYFAYSDWPGGLFVSPTATGTRPGGAIASAWAVMNYIGMDGYINLAKKTMEITKQLLNGIRTIDELKILGNPDASVFTIASEEVNVYALADRMEQLGWHIDRQQFPACLHFMVTPAHEQIVETFLSDLKRAVKDVKENPEKFTEGSAAMYGMAGTIPDRSEVNDYLVQTLDQLMRLEN</sequence>
<dbReference type="GO" id="GO:0019752">
    <property type="term" value="P:carboxylic acid metabolic process"/>
    <property type="evidence" value="ECO:0007669"/>
    <property type="project" value="InterPro"/>
</dbReference>
<dbReference type="GO" id="GO:0016020">
    <property type="term" value="C:membrane"/>
    <property type="evidence" value="ECO:0007669"/>
    <property type="project" value="GOC"/>
</dbReference>
<evidence type="ECO:0000256" key="1">
    <source>
        <dbReference type="ARBA" id="ARBA00001933"/>
    </source>
</evidence>
<comment type="subcellular location">
    <subcellularLocation>
        <location evidence="2">Endoplasmic reticulum membrane</location>
        <topology evidence="2">Single-pass membrane protein</topology>
    </subcellularLocation>
</comment>
<comment type="cofactor">
    <cofactor evidence="1 14 15">
        <name>pyridoxal 5'-phosphate</name>
        <dbReference type="ChEBI" id="CHEBI:597326"/>
    </cofactor>
</comment>
<gene>
    <name evidence="16" type="ORF">OE105_01745</name>
</gene>
<dbReference type="Pfam" id="PF00282">
    <property type="entry name" value="Pyridoxal_deC"/>
    <property type="match status" value="1"/>
</dbReference>
<proteinExistence type="inferred from homology"/>
<dbReference type="FunFam" id="3.40.640.10:FF:000020">
    <property type="entry name" value="sphingosine-1-phosphate lyase 1"/>
    <property type="match status" value="1"/>
</dbReference>
<organism evidence="16 17">
    <name type="scientific">Fervidibacillus halotolerans</name>
    <dbReference type="NCBI Taxonomy" id="2980027"/>
    <lineage>
        <taxon>Bacteria</taxon>
        <taxon>Bacillati</taxon>
        <taxon>Bacillota</taxon>
        <taxon>Bacilli</taxon>
        <taxon>Bacillales</taxon>
        <taxon>Bacillaceae</taxon>
        <taxon>Fervidibacillus</taxon>
    </lineage>
</organism>
<dbReference type="EMBL" id="CP106877">
    <property type="protein sequence ID" value="WAA12894.1"/>
    <property type="molecule type" value="Genomic_DNA"/>
</dbReference>
<protein>
    <submittedName>
        <fullName evidence="16">Aspartate aminotransferase family protein</fullName>
    </submittedName>
</protein>
<evidence type="ECO:0000313" key="17">
    <source>
        <dbReference type="Proteomes" id="UP001164726"/>
    </source>
</evidence>
<evidence type="ECO:0000256" key="7">
    <source>
        <dbReference type="ARBA" id="ARBA00022898"/>
    </source>
</evidence>
<keyword evidence="6" id="KW-0256">Endoplasmic reticulum</keyword>
<dbReference type="Proteomes" id="UP001164726">
    <property type="component" value="Chromosome"/>
</dbReference>
<evidence type="ECO:0000256" key="9">
    <source>
        <dbReference type="ARBA" id="ARBA00022989"/>
    </source>
</evidence>
<keyword evidence="5" id="KW-0812">Transmembrane</keyword>
<comment type="similarity">
    <text evidence="13">Belongs to the group II decarboxylase family. Sphingosine-1-phosphate lyase subfamily.</text>
</comment>
<evidence type="ECO:0000313" key="16">
    <source>
        <dbReference type="EMBL" id="WAA12894.1"/>
    </source>
</evidence>
<keyword evidence="10" id="KW-0443">Lipid metabolism</keyword>
<keyword evidence="16" id="KW-0808">Transferase</keyword>
<keyword evidence="8" id="KW-0746">Sphingolipid metabolism</keyword>
<dbReference type="AlphaFoldDB" id="A0A9E8M244"/>